<keyword evidence="3" id="KW-1185">Reference proteome</keyword>
<reference evidence="2" key="1">
    <citation type="submission" date="2022-06" db="EMBL/GenBank/DDBJ databases">
        <title>Draft genome sequence of Burkholderia glumae strain GR20004 isolated from rice panicle showing bacterial panicle blight.</title>
        <authorList>
            <person name="Choi S.Y."/>
            <person name="Lee Y.H."/>
        </authorList>
    </citation>
    <scope>NUCLEOTIDE SEQUENCE</scope>
    <source>
        <strain evidence="2">GR20004</strain>
    </source>
</reference>
<feature type="compositionally biased region" description="Low complexity" evidence="1">
    <location>
        <begin position="24"/>
        <end position="47"/>
    </location>
</feature>
<dbReference type="RefSeq" id="WP_252836816.1">
    <property type="nucleotide sequence ID" value="NZ_CP099587.1"/>
</dbReference>
<evidence type="ECO:0000256" key="1">
    <source>
        <dbReference type="SAM" id="MobiDB-lite"/>
    </source>
</evidence>
<dbReference type="Proteomes" id="UP001056386">
    <property type="component" value="Chromosome 1"/>
</dbReference>
<evidence type="ECO:0000313" key="3">
    <source>
        <dbReference type="Proteomes" id="UP001056386"/>
    </source>
</evidence>
<name>A0ABY5BHU3_BURGL</name>
<proteinExistence type="predicted"/>
<feature type="region of interest" description="Disordered" evidence="1">
    <location>
        <begin position="1"/>
        <end position="68"/>
    </location>
</feature>
<evidence type="ECO:0000313" key="2">
    <source>
        <dbReference type="EMBL" id="USS45402.1"/>
    </source>
</evidence>
<accession>A0ABY5BHU3</accession>
<dbReference type="EMBL" id="CP099587">
    <property type="protein sequence ID" value="USS45402.1"/>
    <property type="molecule type" value="Genomic_DNA"/>
</dbReference>
<protein>
    <submittedName>
        <fullName evidence="2">Uncharacterized protein</fullName>
    </submittedName>
</protein>
<gene>
    <name evidence="2" type="ORF">NFI99_27890</name>
</gene>
<organism evidence="2 3">
    <name type="scientific">Burkholderia glumae</name>
    <name type="common">Pseudomonas glumae</name>
    <dbReference type="NCBI Taxonomy" id="337"/>
    <lineage>
        <taxon>Bacteria</taxon>
        <taxon>Pseudomonadati</taxon>
        <taxon>Pseudomonadota</taxon>
        <taxon>Betaproteobacteria</taxon>
        <taxon>Burkholderiales</taxon>
        <taxon>Burkholderiaceae</taxon>
        <taxon>Burkholderia</taxon>
    </lineage>
</organism>
<sequence>MSDPNGLLGDTADTPKAESKKLNAAAQAAPAAASVPVQPAVVPDPAVKTPPAGDGDLQIDEETGAGEDSIPVRVLAKCEHGKPNDVVELSRRDARIAKDAGTVCDHPASVAFARSLRR</sequence>